<feature type="domain" description="Doublecortin" evidence="7">
    <location>
        <begin position="163"/>
        <end position="242"/>
    </location>
</feature>
<sequence length="2052" mass="226304">MNEPSLRRFLPDQSSGSGRSFGTPRHQSVTDPILSKRVCFYKSGDPQFGGQCMVINNRTFKTFDALLDSLSKKVPLPFGVRNITTPHGVHAVNTLDELEDGKSYICSDMRKVKPINLALVRRKLPPWYHARPVSSRRRMVHQSRSFPGQKIRKTERAVLRTPKRLVVFRNGAPTVQHTLVLDKRITPTFESILEYISEAIQFHVVKLHTLDGRRVDGLPGLILCSGLVVAAGREPFRPANYIAQKSEAPAKLTPNRARRLKALNRNKKLLSYTPMSRKFSSSSERYIVNRIHDSITESSFDLPSNPTNSASIGSRHVLESVAEGDVEARDCTLPTEDDIEKSFRVNQDGTMTVEMKVRLTIKEEETIQWTTTLSRSSAANQTNGNSLPASEAEQIDLVKSHSLDLQCPNAATDANENGTSEGNDEEPLPRCNGALSDSVSEDVPMSPQRTPTPGNSPIRQNQASVESRTSVSAEGIQEGTITAFSYKEQTDHMAMTEQFCMFKQRSTKPVPKPRRFGSVDGNSRNISAFESEGMAEFRQTESSGDDVAETVLHIYEQQSCQDNFLPNIPGNPFCRTLPSGNGQPQSDIWRPSTASESISMWRAESMSLTSDLFLPTVKASEIQAMDLSKRSHEAQQGEVGKDKRIASNPKAPNKYGQILSPGKRQKEKSAEKSKKQKQVKPLSVRKSYGNKLRSAKSTKVRKPQTPQMDDRETVPLQENKKDVPNNSSQATRRPKNQNDGETAPLLTFDSLGSATNKYVEKWLEQSQQHTHEEGESQRISVAKVVRQLEMTSEAQTSQAQKTDLLPDMVRRASVKQRILSFETKTSNPSAEKTSNQQQITELCNSSAQNNLGEIQPVSNHCCNSNIPQTQKMPTESERRSHPIKISLQDAAPSPFLSMDLPSPPPPADMAELLNDDEGLMPSETSDVFSRVSSGASQSSNQPLPSSPSCDKVTSSVDRTSETTTSVLSDGSSTPISRTPSIQRAPLVSNFSFDRKMSLRKARLDKYTVSCDETQPTPNNGAAETVLPDIQQTRAAHLASNGPLQENGPSRCSSAYPASLESEGRMSAGSLLSSEALAPSVQTMTHVGEEKHITPNASSSTKRKQVRPQPELPDSQSLDMVAPPVRHRSGDMMPGRNPSLDNANVTQRRSSKEKGEQPPPTPTSTSDQSDKTESQVKPQQFNVANQPNTKPVLEELCYSIKSIRQILQSRHPSCLERSNSMSDFSSHVASTFGSSSKVLLVFLSVMTLKDGITDHCRGELNANAVSCTGALEMIESLREIAAIEDSQQLNGRLLSLQQSASKQLMDSWKSFQEFSTKCQSCSSTLDSEQEFRAEAPERRSDTIDEIMDNLDIPHELKVELASLSAEVTRDSDDTETIRDVSGVNKGSVTRNEASPRPSIQQDSFELESNELQVNKEEIRTVPENEGSGTEEEHQREAEVESDRTSYENGAGDDSSVPGCPSEEEEQAALNYYVELNVRTSSPASESTREHTSLSNLEPERLNQTGYAEVEASAHGSDMEEPVSGEDLAEDQSTEPKPVVKNAFEKQESAMEVEEEDVNQHMPTRKDRSSLINSHQYSTDEDAGNDHDSCLANAELKAPKFSSSTEEELRYYEKDSSSEEERLTVSGYSSREYQKTLLDVESEGETCEYVARQIQEEVIAQTIAERVNLLEKQVAEAQRTMRTTARPTVKCSSERNPLLHSNDEGSESPTSKSALASRSAPQSSLSFSYDSSSITTAAPEGTRVKSIREMFLAKSVTDTKQGNAATRWQLPDLRAETSPSGGYQSQTSSDVSGAEDDSAQKSISKGFVRRTIERLYGKKAVNPEQEAGERPPSAPRPKKKDHSRNSSPFHHIPSKADSDLSYFNSTNALSEATKCVAFSNQVRPGESENGQRLIRKCVSDPAGINQGITAPPQAEEIIQDSEQKTPYTLLEREDRNTLQRKCTYFSLPHANESDVCQEEPSTASRVTANGDAVTKDQSKDAKRGAERNGTLPAVGITDFKKMDNKVHPLVELPPDGEPVVAQPVRGHGVVSRRVPEPDVLDLLYDFCGQNCPIL</sequence>
<feature type="region of interest" description="Disordered" evidence="6">
    <location>
        <begin position="408"/>
        <end position="473"/>
    </location>
</feature>
<feature type="compositionally biased region" description="Polar residues" evidence="6">
    <location>
        <begin position="1678"/>
        <end position="1693"/>
    </location>
</feature>
<reference evidence="8 9" key="1">
    <citation type="submission" date="2019-04" db="EMBL/GenBank/DDBJ databases">
        <title>Chromosome genome assembly for Takifugu flavidus.</title>
        <authorList>
            <person name="Xiao S."/>
        </authorList>
    </citation>
    <scope>NUCLEOTIDE SEQUENCE [LARGE SCALE GENOMIC DNA]</scope>
    <source>
        <strain evidence="8">HTHZ2018</strain>
        <tissue evidence="8">Muscle</tissue>
    </source>
</reference>
<feature type="compositionally biased region" description="Polar residues" evidence="6">
    <location>
        <begin position="1138"/>
        <end position="1147"/>
    </location>
</feature>
<keyword evidence="4" id="KW-0677">Repeat</keyword>
<feature type="compositionally biased region" description="Polar residues" evidence="6">
    <location>
        <begin position="1174"/>
        <end position="1186"/>
    </location>
</feature>
<organism evidence="8 9">
    <name type="scientific">Takifugu flavidus</name>
    <name type="common">sansaifugu</name>
    <dbReference type="NCBI Taxonomy" id="433684"/>
    <lineage>
        <taxon>Eukaryota</taxon>
        <taxon>Metazoa</taxon>
        <taxon>Chordata</taxon>
        <taxon>Craniata</taxon>
        <taxon>Vertebrata</taxon>
        <taxon>Euteleostomi</taxon>
        <taxon>Actinopterygii</taxon>
        <taxon>Neopterygii</taxon>
        <taxon>Teleostei</taxon>
        <taxon>Neoteleostei</taxon>
        <taxon>Acanthomorphata</taxon>
        <taxon>Eupercaria</taxon>
        <taxon>Tetraodontiformes</taxon>
        <taxon>Tetradontoidea</taxon>
        <taxon>Tetraodontidae</taxon>
        <taxon>Takifugu</taxon>
    </lineage>
</organism>
<feature type="region of interest" description="Disordered" evidence="6">
    <location>
        <begin position="1090"/>
        <end position="1186"/>
    </location>
</feature>
<dbReference type="EMBL" id="RHFK02000009">
    <property type="protein sequence ID" value="TWW70835.1"/>
    <property type="molecule type" value="Genomic_DNA"/>
</dbReference>
<feature type="compositionally biased region" description="Polar residues" evidence="6">
    <location>
        <begin position="951"/>
        <end position="980"/>
    </location>
</feature>
<dbReference type="GO" id="GO:0035556">
    <property type="term" value="P:intracellular signal transduction"/>
    <property type="evidence" value="ECO:0007669"/>
    <property type="project" value="InterPro"/>
</dbReference>
<dbReference type="SMART" id="SM00537">
    <property type="entry name" value="DCX"/>
    <property type="match status" value="2"/>
</dbReference>
<feature type="compositionally biased region" description="Basic and acidic residues" evidence="6">
    <location>
        <begin position="1366"/>
        <end position="1377"/>
    </location>
</feature>
<evidence type="ECO:0000256" key="3">
    <source>
        <dbReference type="ARBA" id="ARBA00022490"/>
    </source>
</evidence>
<comment type="caution">
    <text evidence="8">The sequence shown here is derived from an EMBL/GenBank/DDBJ whole genome shotgun (WGS) entry which is preliminary data.</text>
</comment>
<feature type="domain" description="Doublecortin" evidence="7">
    <location>
        <begin position="36"/>
        <end position="118"/>
    </location>
</feature>
<dbReference type="PANTHER" id="PTHR23005:SF4">
    <property type="entry name" value="OXYGEN-REGULATED PROTEIN 1"/>
    <property type="match status" value="1"/>
</dbReference>
<keyword evidence="3" id="KW-0963">Cytoplasm</keyword>
<feature type="compositionally biased region" description="Basic and acidic residues" evidence="6">
    <location>
        <begin position="628"/>
        <end position="645"/>
    </location>
</feature>
<evidence type="ECO:0000256" key="5">
    <source>
        <dbReference type="ARBA" id="ARBA00023273"/>
    </source>
</evidence>
<feature type="compositionally biased region" description="Basic and acidic residues" evidence="6">
    <location>
        <begin position="708"/>
        <end position="723"/>
    </location>
</feature>
<feature type="compositionally biased region" description="Polar residues" evidence="6">
    <location>
        <begin position="922"/>
        <end position="935"/>
    </location>
</feature>
<feature type="compositionally biased region" description="Low complexity" evidence="6">
    <location>
        <begin position="936"/>
        <end position="948"/>
    </location>
</feature>
<dbReference type="GO" id="GO:0005930">
    <property type="term" value="C:axoneme"/>
    <property type="evidence" value="ECO:0007669"/>
    <property type="project" value="TreeGrafter"/>
</dbReference>
<name>A0A5C6NV80_9TELE</name>
<feature type="compositionally biased region" description="Basic and acidic residues" evidence="6">
    <location>
        <begin position="1971"/>
        <end position="1984"/>
    </location>
</feature>
<evidence type="ECO:0000256" key="4">
    <source>
        <dbReference type="ARBA" id="ARBA00022737"/>
    </source>
</evidence>
<feature type="compositionally biased region" description="Basic and acidic residues" evidence="6">
    <location>
        <begin position="1"/>
        <end position="10"/>
    </location>
</feature>
<evidence type="ECO:0000256" key="2">
    <source>
        <dbReference type="ARBA" id="ARBA00004496"/>
    </source>
</evidence>
<dbReference type="Pfam" id="PF03607">
    <property type="entry name" value="DCX"/>
    <property type="match status" value="2"/>
</dbReference>
<feature type="compositionally biased region" description="Polar residues" evidence="6">
    <location>
        <begin position="1755"/>
        <end position="1764"/>
    </location>
</feature>
<dbReference type="PANTHER" id="PTHR23005">
    <property type="entry name" value="RETINITIS PIGMENTOSA 1 PROTEIN"/>
    <property type="match status" value="1"/>
</dbReference>
<feature type="compositionally biased region" description="Polar residues" evidence="6">
    <location>
        <begin position="447"/>
        <end position="472"/>
    </location>
</feature>
<feature type="region of interest" description="Disordered" evidence="6">
    <location>
        <begin position="1598"/>
        <end position="1624"/>
    </location>
</feature>
<accession>A0A5C6NV80</accession>
<comment type="subcellular location">
    <subcellularLocation>
        <location evidence="1">Cell projection</location>
    </subcellularLocation>
    <subcellularLocation>
        <location evidence="2">Cytoplasm</location>
    </subcellularLocation>
</comment>
<evidence type="ECO:0000256" key="1">
    <source>
        <dbReference type="ARBA" id="ARBA00004316"/>
    </source>
</evidence>
<feature type="compositionally biased region" description="Basic residues" evidence="6">
    <location>
        <begin position="693"/>
        <end position="702"/>
    </location>
</feature>
<feature type="region of interest" description="Disordered" evidence="6">
    <location>
        <begin position="628"/>
        <end position="744"/>
    </location>
</feature>
<feature type="compositionally biased region" description="Polar residues" evidence="6">
    <location>
        <begin position="1041"/>
        <end position="1052"/>
    </location>
</feature>
<gene>
    <name evidence="8" type="ORF">D4764_17G0003180</name>
</gene>
<feature type="region of interest" description="Disordered" evidence="6">
    <location>
        <begin position="1366"/>
        <end position="1466"/>
    </location>
</feature>
<feature type="compositionally biased region" description="Basic and acidic residues" evidence="6">
    <location>
        <begin position="1412"/>
        <end position="1421"/>
    </location>
</feature>
<feature type="compositionally biased region" description="Basic and acidic residues" evidence="6">
    <location>
        <begin position="1429"/>
        <end position="1444"/>
    </location>
</feature>
<protein>
    <submittedName>
        <fullName evidence="8">Oxygen-regulated protein 1</fullName>
    </submittedName>
</protein>
<feature type="compositionally biased region" description="Low complexity" evidence="6">
    <location>
        <begin position="1721"/>
        <end position="1731"/>
    </location>
</feature>
<feature type="compositionally biased region" description="Acidic residues" evidence="6">
    <location>
        <begin position="1517"/>
        <end position="1531"/>
    </location>
</feature>
<feature type="compositionally biased region" description="Polar residues" evidence="6">
    <location>
        <begin position="1775"/>
        <end position="1789"/>
    </location>
</feature>
<dbReference type="GO" id="GO:0035082">
    <property type="term" value="P:axoneme assembly"/>
    <property type="evidence" value="ECO:0007669"/>
    <property type="project" value="TreeGrafter"/>
</dbReference>
<dbReference type="SUPFAM" id="SSF89837">
    <property type="entry name" value="Doublecortin (DC)"/>
    <property type="match status" value="2"/>
</dbReference>
<keyword evidence="5" id="KW-0966">Cell projection</keyword>
<dbReference type="FunFam" id="3.10.20.230:FF:000006">
    <property type="entry name" value="Oxygen-regulated protein 1"/>
    <property type="match status" value="1"/>
</dbReference>
<proteinExistence type="predicted"/>
<feature type="region of interest" description="Disordered" evidence="6">
    <location>
        <begin position="1"/>
        <end position="28"/>
    </location>
</feature>
<feature type="region of interest" description="Disordered" evidence="6">
    <location>
        <begin position="1677"/>
        <end position="1734"/>
    </location>
</feature>
<dbReference type="GO" id="GO:0042461">
    <property type="term" value="P:photoreceptor cell development"/>
    <property type="evidence" value="ECO:0007669"/>
    <property type="project" value="TreeGrafter"/>
</dbReference>
<feature type="region of interest" description="Disordered" evidence="6">
    <location>
        <begin position="1755"/>
        <end position="1857"/>
    </location>
</feature>
<dbReference type="GO" id="GO:0043005">
    <property type="term" value="C:neuron projection"/>
    <property type="evidence" value="ECO:0007669"/>
    <property type="project" value="UniProtKB-ARBA"/>
</dbReference>
<dbReference type="Proteomes" id="UP000324091">
    <property type="component" value="Chromosome 17"/>
</dbReference>
<feature type="region of interest" description="Disordered" evidence="6">
    <location>
        <begin position="1958"/>
        <end position="1988"/>
    </location>
</feature>
<dbReference type="InterPro" id="IPR036572">
    <property type="entry name" value="Doublecortin_dom_sf"/>
</dbReference>
<dbReference type="Gene3D" id="3.10.20.230">
    <property type="entry name" value="Doublecortin domain"/>
    <property type="match status" value="2"/>
</dbReference>
<evidence type="ECO:0000313" key="8">
    <source>
        <dbReference type="EMBL" id="TWW70835.1"/>
    </source>
</evidence>
<evidence type="ECO:0000259" key="7">
    <source>
        <dbReference type="PROSITE" id="PS50309"/>
    </source>
</evidence>
<feature type="compositionally biased region" description="Polar residues" evidence="6">
    <location>
        <begin position="412"/>
        <end position="421"/>
    </location>
</feature>
<dbReference type="InterPro" id="IPR003533">
    <property type="entry name" value="Doublecortin_dom"/>
</dbReference>
<feature type="region of interest" description="Disordered" evidence="6">
    <location>
        <begin position="372"/>
        <end position="391"/>
    </location>
</feature>
<feature type="compositionally biased region" description="Polar residues" evidence="6">
    <location>
        <begin position="1383"/>
        <end position="1402"/>
    </location>
</feature>
<evidence type="ECO:0000313" key="9">
    <source>
        <dbReference type="Proteomes" id="UP000324091"/>
    </source>
</evidence>
<feature type="compositionally biased region" description="Basic and acidic residues" evidence="6">
    <location>
        <begin position="1605"/>
        <end position="1621"/>
    </location>
</feature>
<dbReference type="PROSITE" id="PS50309">
    <property type="entry name" value="DC"/>
    <property type="match status" value="2"/>
</dbReference>
<feature type="compositionally biased region" description="Polar residues" evidence="6">
    <location>
        <begin position="1705"/>
        <end position="1720"/>
    </location>
</feature>
<feature type="compositionally biased region" description="Polar residues" evidence="6">
    <location>
        <begin position="12"/>
        <end position="28"/>
    </location>
</feature>
<dbReference type="GO" id="GO:0060041">
    <property type="term" value="P:retina development in camera-type eye"/>
    <property type="evidence" value="ECO:0007669"/>
    <property type="project" value="TreeGrafter"/>
</dbReference>
<feature type="region of interest" description="Disordered" evidence="6">
    <location>
        <begin position="1039"/>
        <end position="1060"/>
    </location>
</feature>
<feature type="compositionally biased region" description="Polar residues" evidence="6">
    <location>
        <begin position="372"/>
        <end position="388"/>
    </location>
</feature>
<evidence type="ECO:0000256" key="6">
    <source>
        <dbReference type="SAM" id="MobiDB-lite"/>
    </source>
</evidence>
<feature type="region of interest" description="Disordered" evidence="6">
    <location>
        <begin position="1478"/>
        <end position="1583"/>
    </location>
</feature>
<keyword evidence="9" id="KW-1185">Reference proteome</keyword>
<feature type="region of interest" description="Disordered" evidence="6">
    <location>
        <begin position="506"/>
        <end position="525"/>
    </location>
</feature>
<feature type="region of interest" description="Disordered" evidence="6">
    <location>
        <begin position="889"/>
        <end position="980"/>
    </location>
</feature>